<dbReference type="InterPro" id="IPR027417">
    <property type="entry name" value="P-loop_NTPase"/>
</dbReference>
<dbReference type="SUPFAM" id="SSF52540">
    <property type="entry name" value="P-loop containing nucleoside triphosphate hydrolases"/>
    <property type="match status" value="1"/>
</dbReference>
<dbReference type="PANTHER" id="PTHR43582">
    <property type="entry name" value="LINEARMYCIN RESISTANCE ATP-BINDING PROTEIN LNRL"/>
    <property type="match status" value="1"/>
</dbReference>
<name>A0A2U8GSY7_9RHOO</name>
<evidence type="ECO:0000256" key="1">
    <source>
        <dbReference type="ARBA" id="ARBA00022475"/>
    </source>
</evidence>
<dbReference type="KEGG" id="acom:CEW83_15995"/>
<proteinExistence type="predicted"/>
<evidence type="ECO:0000259" key="4">
    <source>
        <dbReference type="PROSITE" id="PS50893"/>
    </source>
</evidence>
<dbReference type="Proteomes" id="UP000244930">
    <property type="component" value="Chromosome"/>
</dbReference>
<dbReference type="RefSeq" id="WP_108950229.1">
    <property type="nucleotide sequence ID" value="NZ_CP022187.1"/>
</dbReference>
<keyword evidence="1" id="KW-0472">Membrane</keyword>
<keyword evidence="3" id="KW-0067">ATP-binding</keyword>
<sequence>MIAIERISHRYRSASTAALDAITLDVGRGSLFGLLGPNGAGKTTLISLIAGLIAPQQGQIRVSAQTLSDFRRARPNAIALVPQDYAFYPMLTVTENLAFFAGVQGLDRHQQKARSSEAIRFARLESVARQLAGELSGGLRRRLNLAIGLLGDPALLLLDEPTVGVDPQSRHFLLDAIRDLRDAGKTVIYTSHYMDEVEAICDRIAIIDHGRVLASGTLAEVLGAGESQLLLRLDRDLPQPLLKRWEAAHTVTTQGANSICLTPVPAAALPQILRDLAAHGLTPLALNHGQQNLEQVFMHLTRRSLRD</sequence>
<dbReference type="GO" id="GO:0005524">
    <property type="term" value="F:ATP binding"/>
    <property type="evidence" value="ECO:0007669"/>
    <property type="project" value="UniProtKB-KW"/>
</dbReference>
<dbReference type="InterPro" id="IPR003593">
    <property type="entry name" value="AAA+_ATPase"/>
</dbReference>
<feature type="domain" description="ABC transporter" evidence="4">
    <location>
        <begin position="2"/>
        <end position="234"/>
    </location>
</feature>
<reference evidence="5 6" key="1">
    <citation type="submission" date="2017-06" db="EMBL/GenBank/DDBJ databases">
        <title>Azoarcus.</title>
        <authorList>
            <person name="Woo J.-H."/>
            <person name="Kim H.-S."/>
        </authorList>
    </citation>
    <scope>NUCLEOTIDE SEQUENCE [LARGE SCALE GENOMIC DNA]</scope>
    <source>
        <strain evidence="5 6">TSPY31</strain>
    </source>
</reference>
<evidence type="ECO:0000256" key="3">
    <source>
        <dbReference type="ARBA" id="ARBA00022840"/>
    </source>
</evidence>
<dbReference type="PANTHER" id="PTHR43582:SF2">
    <property type="entry name" value="LINEARMYCIN RESISTANCE ATP-BINDING PROTEIN LNRL"/>
    <property type="match status" value="1"/>
</dbReference>
<accession>A0A2U8GSY7</accession>
<dbReference type="InterPro" id="IPR003439">
    <property type="entry name" value="ABC_transporter-like_ATP-bd"/>
</dbReference>
<dbReference type="GO" id="GO:0016887">
    <property type="term" value="F:ATP hydrolysis activity"/>
    <property type="evidence" value="ECO:0007669"/>
    <property type="project" value="InterPro"/>
</dbReference>
<keyword evidence="2" id="KW-0547">Nucleotide-binding</keyword>
<dbReference type="AlphaFoldDB" id="A0A2U8GSY7"/>
<keyword evidence="1" id="KW-1003">Cell membrane</keyword>
<evidence type="ECO:0000313" key="6">
    <source>
        <dbReference type="Proteomes" id="UP000244930"/>
    </source>
</evidence>
<gene>
    <name evidence="5" type="ORF">CEW83_15995</name>
</gene>
<evidence type="ECO:0000313" key="5">
    <source>
        <dbReference type="EMBL" id="AWI76530.1"/>
    </source>
</evidence>
<dbReference type="PROSITE" id="PS50893">
    <property type="entry name" value="ABC_TRANSPORTER_2"/>
    <property type="match status" value="1"/>
</dbReference>
<dbReference type="EMBL" id="CP022187">
    <property type="protein sequence ID" value="AWI76530.1"/>
    <property type="molecule type" value="Genomic_DNA"/>
</dbReference>
<protein>
    <submittedName>
        <fullName evidence="5">ABC transporter</fullName>
    </submittedName>
</protein>
<organism evidence="5 6">
    <name type="scientific">Parazoarcus communis</name>
    <dbReference type="NCBI Taxonomy" id="41977"/>
    <lineage>
        <taxon>Bacteria</taxon>
        <taxon>Pseudomonadati</taxon>
        <taxon>Pseudomonadota</taxon>
        <taxon>Betaproteobacteria</taxon>
        <taxon>Rhodocyclales</taxon>
        <taxon>Zoogloeaceae</taxon>
        <taxon>Parazoarcus</taxon>
    </lineage>
</organism>
<dbReference type="SMART" id="SM00382">
    <property type="entry name" value="AAA"/>
    <property type="match status" value="1"/>
</dbReference>
<evidence type="ECO:0000256" key="2">
    <source>
        <dbReference type="ARBA" id="ARBA00022741"/>
    </source>
</evidence>
<dbReference type="Gene3D" id="3.40.50.300">
    <property type="entry name" value="P-loop containing nucleotide triphosphate hydrolases"/>
    <property type="match status" value="1"/>
</dbReference>
<keyword evidence="6" id="KW-1185">Reference proteome</keyword>
<dbReference type="Pfam" id="PF00005">
    <property type="entry name" value="ABC_tran"/>
    <property type="match status" value="1"/>
</dbReference>